<dbReference type="InterPro" id="IPR029058">
    <property type="entry name" value="AB_hydrolase_fold"/>
</dbReference>
<reference evidence="3 4" key="1">
    <citation type="submission" date="2020-08" db="EMBL/GenBank/DDBJ databases">
        <title>Genomic Encyclopedia of Archaeal and Bacterial Type Strains, Phase II (KMG-II): from individual species to whole genera.</title>
        <authorList>
            <person name="Goeker M."/>
        </authorList>
    </citation>
    <scope>NUCLEOTIDE SEQUENCE [LARGE SCALE GENOMIC DNA]</scope>
    <source>
        <strain evidence="3 4">DSM 43850</strain>
    </source>
</reference>
<keyword evidence="4" id="KW-1185">Reference proteome</keyword>
<dbReference type="EMBL" id="JACJID010000001">
    <property type="protein sequence ID" value="MBA8924178.1"/>
    <property type="molecule type" value="Genomic_DNA"/>
</dbReference>
<evidence type="ECO:0000313" key="3">
    <source>
        <dbReference type="EMBL" id="MBA8924178.1"/>
    </source>
</evidence>
<comment type="caution">
    <text evidence="3">The sequence shown here is derived from an EMBL/GenBank/DDBJ whole genome shotgun (WGS) entry which is preliminary data.</text>
</comment>
<evidence type="ECO:0000256" key="1">
    <source>
        <dbReference type="SAM" id="SignalP"/>
    </source>
</evidence>
<protein>
    <submittedName>
        <fullName evidence="3">Pimeloyl-ACP methyl ester carboxylesterase</fullName>
    </submittedName>
</protein>
<sequence length="347" mass="36779">MGTRSRRTALIALTSLTLALTAVPAAHAASASCREVDLPVSLTRGQAAGEHVHGRLCQPAGSHPRTVQLLLPGLTYDHTYWDLPDREDTGRYSYTRAATAAGAATFALDRIGTGASSHPTGLAVTVDSNAFVVHQVVAALRSGAVDPAGFGSVVLVGHSYGSWVSWYEASDYQDVDAVVLSGISHQINLTAPVRLLPNFYPAALDHAFTGRGLDPTYLTSQPGQRYMMFADPAPVDPALRAYDEAHKQTVTAGEIANFPLILVRPLDIRVPVLLVNGTEDRLFCGVPGGADCSSAQALTAAERPRLGGRVPSVDAFVLPGSGHDLNEAPNARDWFAVAQRWIARTAP</sequence>
<proteinExistence type="predicted"/>
<feature type="signal peptide" evidence="1">
    <location>
        <begin position="1"/>
        <end position="28"/>
    </location>
</feature>
<keyword evidence="1" id="KW-0732">Signal</keyword>
<dbReference type="InterPro" id="IPR000073">
    <property type="entry name" value="AB_hydrolase_1"/>
</dbReference>
<dbReference type="SUPFAM" id="SSF53474">
    <property type="entry name" value="alpha/beta-Hydrolases"/>
    <property type="match status" value="1"/>
</dbReference>
<dbReference type="PANTHER" id="PTHR43798:SF33">
    <property type="entry name" value="HYDROLASE, PUTATIVE (AFU_ORTHOLOGUE AFUA_2G14860)-RELATED"/>
    <property type="match status" value="1"/>
</dbReference>
<dbReference type="Gene3D" id="3.40.50.1820">
    <property type="entry name" value="alpha/beta hydrolase"/>
    <property type="match status" value="1"/>
</dbReference>
<organism evidence="3 4">
    <name type="scientific">Kutzneria viridogrisea</name>
    <dbReference type="NCBI Taxonomy" id="47990"/>
    <lineage>
        <taxon>Bacteria</taxon>
        <taxon>Bacillati</taxon>
        <taxon>Actinomycetota</taxon>
        <taxon>Actinomycetes</taxon>
        <taxon>Pseudonocardiales</taxon>
        <taxon>Pseudonocardiaceae</taxon>
        <taxon>Kutzneria</taxon>
    </lineage>
</organism>
<dbReference type="InterPro" id="IPR006311">
    <property type="entry name" value="TAT_signal"/>
</dbReference>
<feature type="chain" id="PRO_5046421891" evidence="1">
    <location>
        <begin position="29"/>
        <end position="347"/>
    </location>
</feature>
<dbReference type="PANTHER" id="PTHR43798">
    <property type="entry name" value="MONOACYLGLYCEROL LIPASE"/>
    <property type="match status" value="1"/>
</dbReference>
<evidence type="ECO:0000313" key="4">
    <source>
        <dbReference type="Proteomes" id="UP000517916"/>
    </source>
</evidence>
<gene>
    <name evidence="3" type="ORF">BC739_001375</name>
</gene>
<name>A0ABR6BBC1_9PSEU</name>
<accession>A0ABR6BBC1</accession>
<feature type="domain" description="AB hydrolase-1" evidence="2">
    <location>
        <begin position="69"/>
        <end position="329"/>
    </location>
</feature>
<evidence type="ECO:0000259" key="2">
    <source>
        <dbReference type="Pfam" id="PF12697"/>
    </source>
</evidence>
<dbReference type="RefSeq" id="WP_025358169.1">
    <property type="nucleotide sequence ID" value="NZ_BAAABQ010000079.1"/>
</dbReference>
<dbReference type="PROSITE" id="PS51257">
    <property type="entry name" value="PROKAR_LIPOPROTEIN"/>
    <property type="match status" value="1"/>
</dbReference>
<dbReference type="Proteomes" id="UP000517916">
    <property type="component" value="Unassembled WGS sequence"/>
</dbReference>
<dbReference type="PROSITE" id="PS51318">
    <property type="entry name" value="TAT"/>
    <property type="match status" value="1"/>
</dbReference>
<dbReference type="Pfam" id="PF12697">
    <property type="entry name" value="Abhydrolase_6"/>
    <property type="match status" value="1"/>
</dbReference>
<dbReference type="InterPro" id="IPR050266">
    <property type="entry name" value="AB_hydrolase_sf"/>
</dbReference>